<sequence>MSPSQLTHVPAQPLEPPPLVIVEGFLGGFGSLLKGSFEKHLNADSRGRQRRAIFASVGPVSSLHDRACELYYAITGGTVDYGEHHARRHKHDRYGRTIEKGLYPEWSRERPLHFIGHSMGGPTITKLQWLIKTGHFGDGPTPDMILSITAVSSPFRGTPITYTCGSSTHNAPCVRPFSLGSLLAKSIHVFSYISPFLPSPSSSSLLSLFDFHIDARRSAMTCKHINLREFLQQMWKSDWAESRDVAPYDVTFEAIDARERLVDGDGEGMVCEGTFYQSYVACMTERIGSETALHAPTSLFHKPTRTPLYLGARFIGSFDYSVLRPAPSFFPQSQTDDTKDSPSINADMLFPKTSSDSETESDIEGGLRSISRPEKGKMGQEYWANDGVVPIFSQWHPHACRTTTCIHYPPSQPRGVSATWLLQPGVWHVHQVDDAHHISLIPAWLGTSRQKAFWEELGSWLQAVDDSGLRH</sequence>
<dbReference type="Proteomes" id="UP000305948">
    <property type="component" value="Unassembled WGS sequence"/>
</dbReference>
<evidence type="ECO:0000256" key="5">
    <source>
        <dbReference type="ARBA" id="ARBA00023098"/>
    </source>
</evidence>
<keyword evidence="3" id="KW-0732">Signal</keyword>
<dbReference type="EMBL" id="ML213503">
    <property type="protein sequence ID" value="TFK56698.1"/>
    <property type="molecule type" value="Genomic_DNA"/>
</dbReference>
<proteinExistence type="predicted"/>
<evidence type="ECO:0000259" key="7">
    <source>
        <dbReference type="Pfam" id="PF24708"/>
    </source>
</evidence>
<dbReference type="PANTHER" id="PTHR34043">
    <property type="entry name" value="ALPHA/BETA-HYDROLASES SUPERFAMILY PROTEIN"/>
    <property type="match status" value="1"/>
</dbReference>
<dbReference type="OrthoDB" id="206848at2759"/>
<protein>
    <submittedName>
        <fullName evidence="8">Alpha/beta-hydrolase</fullName>
    </submittedName>
</protein>
<dbReference type="STRING" id="5364.A0A5C3NKN3"/>
<evidence type="ECO:0000256" key="3">
    <source>
        <dbReference type="ARBA" id="ARBA00022729"/>
    </source>
</evidence>
<feature type="domain" description="Lipase-like C-terminal" evidence="7">
    <location>
        <begin position="44"/>
        <end position="135"/>
    </location>
</feature>
<keyword evidence="4 8" id="KW-0378">Hydrolase</keyword>
<dbReference type="GO" id="GO:0016787">
    <property type="term" value="F:hydrolase activity"/>
    <property type="evidence" value="ECO:0007669"/>
    <property type="project" value="UniProtKB-KW"/>
</dbReference>
<dbReference type="InterPro" id="IPR056304">
    <property type="entry name" value="Lip-like_C"/>
</dbReference>
<keyword evidence="5" id="KW-0443">Lipid metabolism</keyword>
<evidence type="ECO:0000256" key="1">
    <source>
        <dbReference type="ARBA" id="ARBA00004613"/>
    </source>
</evidence>
<evidence type="ECO:0000256" key="6">
    <source>
        <dbReference type="SAM" id="MobiDB-lite"/>
    </source>
</evidence>
<keyword evidence="2" id="KW-0964">Secreted</keyword>
<dbReference type="InterPro" id="IPR029058">
    <property type="entry name" value="AB_hydrolase_fold"/>
</dbReference>
<organism evidence="8 9">
    <name type="scientific">Heliocybe sulcata</name>
    <dbReference type="NCBI Taxonomy" id="5364"/>
    <lineage>
        <taxon>Eukaryota</taxon>
        <taxon>Fungi</taxon>
        <taxon>Dikarya</taxon>
        <taxon>Basidiomycota</taxon>
        <taxon>Agaricomycotina</taxon>
        <taxon>Agaricomycetes</taxon>
        <taxon>Gloeophyllales</taxon>
        <taxon>Gloeophyllaceae</taxon>
        <taxon>Heliocybe</taxon>
    </lineage>
</organism>
<dbReference type="GO" id="GO:0005576">
    <property type="term" value="C:extracellular region"/>
    <property type="evidence" value="ECO:0007669"/>
    <property type="project" value="UniProtKB-SubCell"/>
</dbReference>
<gene>
    <name evidence="8" type="ORF">OE88DRAFT_48592</name>
</gene>
<dbReference type="SUPFAM" id="SSF53474">
    <property type="entry name" value="alpha/beta-Hydrolases"/>
    <property type="match status" value="1"/>
</dbReference>
<accession>A0A5C3NKN3</accession>
<dbReference type="Gene3D" id="3.40.50.1820">
    <property type="entry name" value="alpha/beta hydrolase"/>
    <property type="match status" value="1"/>
</dbReference>
<reference evidence="8 9" key="1">
    <citation type="journal article" date="2019" name="Nat. Ecol. Evol.">
        <title>Megaphylogeny resolves global patterns of mushroom evolution.</title>
        <authorList>
            <person name="Varga T."/>
            <person name="Krizsan K."/>
            <person name="Foldi C."/>
            <person name="Dima B."/>
            <person name="Sanchez-Garcia M."/>
            <person name="Sanchez-Ramirez S."/>
            <person name="Szollosi G.J."/>
            <person name="Szarkandi J.G."/>
            <person name="Papp V."/>
            <person name="Albert L."/>
            <person name="Andreopoulos W."/>
            <person name="Angelini C."/>
            <person name="Antonin V."/>
            <person name="Barry K.W."/>
            <person name="Bougher N.L."/>
            <person name="Buchanan P."/>
            <person name="Buyck B."/>
            <person name="Bense V."/>
            <person name="Catcheside P."/>
            <person name="Chovatia M."/>
            <person name="Cooper J."/>
            <person name="Damon W."/>
            <person name="Desjardin D."/>
            <person name="Finy P."/>
            <person name="Geml J."/>
            <person name="Haridas S."/>
            <person name="Hughes K."/>
            <person name="Justo A."/>
            <person name="Karasinski D."/>
            <person name="Kautmanova I."/>
            <person name="Kiss B."/>
            <person name="Kocsube S."/>
            <person name="Kotiranta H."/>
            <person name="LaButti K.M."/>
            <person name="Lechner B.E."/>
            <person name="Liimatainen K."/>
            <person name="Lipzen A."/>
            <person name="Lukacs Z."/>
            <person name="Mihaltcheva S."/>
            <person name="Morgado L.N."/>
            <person name="Niskanen T."/>
            <person name="Noordeloos M.E."/>
            <person name="Ohm R.A."/>
            <person name="Ortiz-Santana B."/>
            <person name="Ovrebo C."/>
            <person name="Racz N."/>
            <person name="Riley R."/>
            <person name="Savchenko A."/>
            <person name="Shiryaev A."/>
            <person name="Soop K."/>
            <person name="Spirin V."/>
            <person name="Szebenyi C."/>
            <person name="Tomsovsky M."/>
            <person name="Tulloss R.E."/>
            <person name="Uehling J."/>
            <person name="Grigoriev I.V."/>
            <person name="Vagvolgyi C."/>
            <person name="Papp T."/>
            <person name="Martin F.M."/>
            <person name="Miettinen O."/>
            <person name="Hibbett D.S."/>
            <person name="Nagy L.G."/>
        </authorList>
    </citation>
    <scope>NUCLEOTIDE SEQUENCE [LARGE SCALE GENOMIC DNA]</scope>
    <source>
        <strain evidence="8 9">OMC1185</strain>
    </source>
</reference>
<evidence type="ECO:0000313" key="9">
    <source>
        <dbReference type="Proteomes" id="UP000305948"/>
    </source>
</evidence>
<evidence type="ECO:0000313" key="8">
    <source>
        <dbReference type="EMBL" id="TFK56698.1"/>
    </source>
</evidence>
<keyword evidence="9" id="KW-1185">Reference proteome</keyword>
<dbReference type="Pfam" id="PF24708">
    <property type="entry name" value="Lip_C"/>
    <property type="match status" value="1"/>
</dbReference>
<evidence type="ECO:0000256" key="4">
    <source>
        <dbReference type="ARBA" id="ARBA00022801"/>
    </source>
</evidence>
<evidence type="ECO:0000256" key="2">
    <source>
        <dbReference type="ARBA" id="ARBA00022525"/>
    </source>
</evidence>
<comment type="subcellular location">
    <subcellularLocation>
        <location evidence="1">Secreted</location>
    </subcellularLocation>
</comment>
<dbReference type="AlphaFoldDB" id="A0A5C3NKN3"/>
<dbReference type="PANTHER" id="PTHR34043:SF3">
    <property type="entry name" value="ALPHA_BETA-HYDROLASES SUPERFAMILY PROTEIN"/>
    <property type="match status" value="1"/>
</dbReference>
<name>A0A5C3NKN3_9AGAM</name>
<dbReference type="GO" id="GO:0006629">
    <property type="term" value="P:lipid metabolic process"/>
    <property type="evidence" value="ECO:0007669"/>
    <property type="project" value="UniProtKB-KW"/>
</dbReference>
<feature type="region of interest" description="Disordered" evidence="6">
    <location>
        <begin position="331"/>
        <end position="371"/>
    </location>
</feature>